<keyword evidence="1" id="KW-0677">Repeat</keyword>
<feature type="compositionally biased region" description="Basic and acidic residues" evidence="4">
    <location>
        <begin position="595"/>
        <end position="640"/>
    </location>
</feature>
<reference evidence="5 6" key="1">
    <citation type="journal article" date="2020" name="ISME J.">
        <title>Uncovering the hidden diversity of litter-decomposition mechanisms in mushroom-forming fungi.</title>
        <authorList>
            <person name="Floudas D."/>
            <person name="Bentzer J."/>
            <person name="Ahren D."/>
            <person name="Johansson T."/>
            <person name="Persson P."/>
            <person name="Tunlid A."/>
        </authorList>
    </citation>
    <scope>NUCLEOTIDE SEQUENCE [LARGE SCALE GENOMIC DNA]</scope>
    <source>
        <strain evidence="5 6">CBS 175.51</strain>
    </source>
</reference>
<evidence type="ECO:0000256" key="1">
    <source>
        <dbReference type="ARBA" id="ARBA00022737"/>
    </source>
</evidence>
<dbReference type="OrthoDB" id="539213at2759"/>
<organism evidence="5 6">
    <name type="scientific">Ephemerocybe angulata</name>
    <dbReference type="NCBI Taxonomy" id="980116"/>
    <lineage>
        <taxon>Eukaryota</taxon>
        <taxon>Fungi</taxon>
        <taxon>Dikarya</taxon>
        <taxon>Basidiomycota</taxon>
        <taxon>Agaricomycotina</taxon>
        <taxon>Agaricomycetes</taxon>
        <taxon>Agaricomycetidae</taxon>
        <taxon>Agaricales</taxon>
        <taxon>Agaricineae</taxon>
        <taxon>Psathyrellaceae</taxon>
        <taxon>Ephemerocybe</taxon>
    </lineage>
</organism>
<dbReference type="SUPFAM" id="SSF48403">
    <property type="entry name" value="Ankyrin repeat"/>
    <property type="match status" value="3"/>
</dbReference>
<feature type="compositionally biased region" description="Acidic residues" evidence="4">
    <location>
        <begin position="1185"/>
        <end position="1201"/>
    </location>
</feature>
<evidence type="ECO:0000256" key="2">
    <source>
        <dbReference type="ARBA" id="ARBA00023043"/>
    </source>
</evidence>
<feature type="region of interest" description="Disordered" evidence="4">
    <location>
        <begin position="592"/>
        <end position="696"/>
    </location>
</feature>
<proteinExistence type="predicted"/>
<dbReference type="InterPro" id="IPR002110">
    <property type="entry name" value="Ankyrin_rpt"/>
</dbReference>
<evidence type="ECO:0008006" key="7">
    <source>
        <dbReference type="Google" id="ProtNLM"/>
    </source>
</evidence>
<dbReference type="Proteomes" id="UP000541558">
    <property type="component" value="Unassembled WGS sequence"/>
</dbReference>
<name>A0A8H5C9R4_9AGAR</name>
<evidence type="ECO:0000256" key="4">
    <source>
        <dbReference type="SAM" id="MobiDB-lite"/>
    </source>
</evidence>
<dbReference type="PROSITE" id="PS50088">
    <property type="entry name" value="ANK_REPEAT"/>
    <property type="match status" value="5"/>
</dbReference>
<feature type="repeat" description="ANK" evidence="3">
    <location>
        <begin position="1536"/>
        <end position="1558"/>
    </location>
</feature>
<dbReference type="PROSITE" id="PS50297">
    <property type="entry name" value="ANK_REP_REGION"/>
    <property type="match status" value="5"/>
</dbReference>
<keyword evidence="6" id="KW-1185">Reference proteome</keyword>
<feature type="repeat" description="ANK" evidence="3">
    <location>
        <begin position="566"/>
        <end position="598"/>
    </location>
</feature>
<feature type="repeat" description="ANK" evidence="3">
    <location>
        <begin position="708"/>
        <end position="740"/>
    </location>
</feature>
<comment type="caution">
    <text evidence="5">The sequence shown here is derived from an EMBL/GenBank/DDBJ whole genome shotgun (WGS) entry which is preliminary data.</text>
</comment>
<evidence type="ECO:0000313" key="5">
    <source>
        <dbReference type="EMBL" id="KAF5337299.1"/>
    </source>
</evidence>
<feature type="compositionally biased region" description="Acidic residues" evidence="4">
    <location>
        <begin position="641"/>
        <end position="667"/>
    </location>
</feature>
<dbReference type="InterPro" id="IPR051165">
    <property type="entry name" value="Multifunctional_ANK_Repeat"/>
</dbReference>
<feature type="region of interest" description="Disordered" evidence="4">
    <location>
        <begin position="1700"/>
        <end position="1720"/>
    </location>
</feature>
<feature type="compositionally biased region" description="Basic and acidic residues" evidence="4">
    <location>
        <begin position="1705"/>
        <end position="1719"/>
    </location>
</feature>
<feature type="repeat" description="ANK" evidence="3">
    <location>
        <begin position="1570"/>
        <end position="1592"/>
    </location>
</feature>
<dbReference type="PANTHER" id="PTHR24123:SF141">
    <property type="entry name" value="ANKYRIN 2, ISOFORM U"/>
    <property type="match status" value="1"/>
</dbReference>
<dbReference type="PANTHER" id="PTHR24123">
    <property type="entry name" value="ANKYRIN REPEAT-CONTAINING"/>
    <property type="match status" value="1"/>
</dbReference>
<dbReference type="InterPro" id="IPR036770">
    <property type="entry name" value="Ankyrin_rpt-contain_sf"/>
</dbReference>
<feature type="region of interest" description="Disordered" evidence="4">
    <location>
        <begin position="1182"/>
        <end position="1203"/>
    </location>
</feature>
<keyword evidence="2 3" id="KW-0040">ANK repeat</keyword>
<sequence>MPQNKEAEAFLERIKTLPSGPGVSLDDALKPSIEDETELRQYFASDRGNARLADPYVGLVDVFAAPVDIRTTRARVVKEDEDGADLIAKHIMPVPKEARRPEGAPCVVEDLDEFKKNWSIFTEGSLSQLFDWNNVVAAGGAVLACLTPLADENKVSKRAIRKHYHGAAYPTSDVDLFLWGITPEQAEAKIVSIYEAVRDSVPWDVTCIRTRHTVSIHSQYPYRSVQIVLRLYQSPAEILAGFDIDSPCCAYDGTRVWANPRAIVAMMRQANTVDMTRRSPSYEVRLTKYANRGFEVYVPDLDRAKIDPTIYERAINKMEGLARLLVFEKLMDGDARYAFLESRRKLRGRPNPLSRYRRDNNRKYKGDLKEEKAIGGLEMNDYDVASLHIPYGPGWDARRIDKLVYQTDLGMNSTFNPKNKGRRLHRHPAFFGTMQECLEDCCESCPEPIDDDEKALIAEEDDQYIIGRIKFIEENPGRQTMTGSFNPIDVGEWSEQVYVKETEKFFSAIARNDVETVREHIKAEIDLNHRDHVGRTCLHVAVLSNAKEVALELIQAGARITARLVDGRSALHLAARYDQLEVVKKLLEKSAANEAEAKKDEEGKEDAMDEDKKPNPERPSSDDDWSSHDEDGKDIEMKDTDADDEDDDEDGDEDEGEEDEDEDDSDGEGGKAAKSSAEDPPASNAGDLPEDNEDEPDILDINEADWDFGFSPLAYATLFASLAMVDFFLESGADVDKATSTNHNDAKQLHPLDITILRDNEGEACTIAERLIKGGASSSKADEQLYTIFHDIIASGKLKLAATVLRCDPNAKAVIDIPAIRNSEVIFPVVTAIQKLDYGMVALLIAHGAKLSLAEEDITRAMESRDPKHRSNLFGYGVKSYIDQAFTPLETAINLHNDIAQLLLTCGADYNLAITYAKRYYSSVGDRRTLKDWVDRAIRYMEEKIENAINEFAEKSKVSDLEAEPEVVLVGWKEHLRNMRLKNKGEVKEPPKVDENAEAWRKYNHTKKVLGLKNIKAYLLDMQRLLTARNAKSWPELFPDLETNLVFIPSNPSASYGPPSTADEDINSEYIYLTNHYRNTYVPMSLSKRYDELYEACFKGDDDKIKELCLPAESGETPNTQLLNINVQIGDRKNIYTTTGWTPLFAACAGNHWKTAKLIVAISASQYSPDDDDDKNKVTFKNISLDDDSDDGSEESYESDDTVGQKKEMQFVDIAKVSSTVKSDVHPSKLIKGWNFSFRIGDQLEFGCLLDEAIHLKDAERFKNIAALYQGLSPPVDLGPYLLGTILRVDSPEILDEYIRISGYGLDFEAAKKATAHLPPIVNDENRVYLGLNVHGKKRADLAQKNDPSSWGHTNAWATPIVWKAAQTGCLNIIQYLATDKPLAAYKHHATAFSDIRAEQLRRTPDLDSVISSWLGWNISTLGESPLTAAINGLSLPAIKTLFSTMPQFMKTTLHQTIKFVGYNAFLLAIEKEAKPELLDYLLAKSISPVVHDTTRGWNVLHNVCNNGNLKLLRYLRDKLPKGVFQELLRRQSKGRLNTPLHVAVKKGKIDLVNLILEFDNTTALYRNIDGQTPLHYAIAEGYSEIAKELLQTPQHGGLYTEDSIGQTPFELAALKEFLVRLNRSHRSGISCLSVDSPTEYNNRINADELAKQIPRLTEVVQEMVAGGIPTNPQKYAFDMNAFIKTLESNRDQWLKQLQTSIPAEPEKKPSPVDDEPNRNDYQNIEGTWKVIEEALTSASVGAQRELIKLLDVQQSVKANLDRVAKDQVSPDNDSDAEEDPEVVEWNQSIIHHFVNKGPDTL</sequence>
<feature type="repeat" description="ANK" evidence="3">
    <location>
        <begin position="533"/>
        <end position="565"/>
    </location>
</feature>
<evidence type="ECO:0000313" key="6">
    <source>
        <dbReference type="Proteomes" id="UP000541558"/>
    </source>
</evidence>
<dbReference type="Gene3D" id="1.25.40.20">
    <property type="entry name" value="Ankyrin repeat-containing domain"/>
    <property type="match status" value="4"/>
</dbReference>
<evidence type="ECO:0000256" key="3">
    <source>
        <dbReference type="PROSITE-ProRule" id="PRU00023"/>
    </source>
</evidence>
<accession>A0A8H5C9R4</accession>
<dbReference type="SMART" id="SM00248">
    <property type="entry name" value="ANK"/>
    <property type="match status" value="10"/>
</dbReference>
<protein>
    <recommendedName>
        <fullName evidence="7">Ankyrin repeat protein</fullName>
    </recommendedName>
</protein>
<gene>
    <name evidence="5" type="ORF">D9611_002971</name>
</gene>
<dbReference type="EMBL" id="JAACJK010000057">
    <property type="protein sequence ID" value="KAF5337299.1"/>
    <property type="molecule type" value="Genomic_DNA"/>
</dbReference>
<dbReference type="Pfam" id="PF12796">
    <property type="entry name" value="Ank_2"/>
    <property type="match status" value="2"/>
</dbReference>